<protein>
    <submittedName>
        <fullName evidence="2">Uncharacterized protein</fullName>
    </submittedName>
</protein>
<evidence type="ECO:0000313" key="2">
    <source>
        <dbReference type="EMBL" id="PSR52512.1"/>
    </source>
</evidence>
<keyword evidence="3" id="KW-1185">Reference proteome</keyword>
<sequence>MERTIFYFKELRTWDIVTILLYSFISLGLYFFYTSTESVVQKKDILFWYPLGTQVFFYFLNYKSLRNLTVYFIWFFFSLIHFYIYLQLITIPLLEGVKVHAAIGLRNTALLLILFQILRFISTKVQGKELVCPSRGGTDILEERNVTLVDFALFVIYLFFLVVLGLNFHFN</sequence>
<dbReference type="RefSeq" id="WP_106926205.1">
    <property type="nucleotide sequence ID" value="NZ_PYFT01000001.1"/>
</dbReference>
<feature type="transmembrane region" description="Helical" evidence="1">
    <location>
        <begin position="12"/>
        <end position="33"/>
    </location>
</feature>
<proteinExistence type="predicted"/>
<evidence type="ECO:0000313" key="3">
    <source>
        <dbReference type="Proteomes" id="UP000240357"/>
    </source>
</evidence>
<feature type="transmembrane region" description="Helical" evidence="1">
    <location>
        <begin position="45"/>
        <end position="61"/>
    </location>
</feature>
<name>A0A2T2YAH6_9BACT</name>
<feature type="transmembrane region" description="Helical" evidence="1">
    <location>
        <begin position="68"/>
        <end position="93"/>
    </location>
</feature>
<dbReference type="OrthoDB" id="797384at2"/>
<evidence type="ECO:0000256" key="1">
    <source>
        <dbReference type="SAM" id="Phobius"/>
    </source>
</evidence>
<dbReference type="Proteomes" id="UP000240357">
    <property type="component" value="Unassembled WGS sequence"/>
</dbReference>
<dbReference type="AlphaFoldDB" id="A0A2T2YAH6"/>
<comment type="caution">
    <text evidence="2">The sequence shown here is derived from an EMBL/GenBank/DDBJ whole genome shotgun (WGS) entry which is preliminary data.</text>
</comment>
<keyword evidence="1" id="KW-1133">Transmembrane helix</keyword>
<organism evidence="2 3">
    <name type="scientific">Adhaeribacter arboris</name>
    <dbReference type="NCBI Taxonomy" id="2072846"/>
    <lineage>
        <taxon>Bacteria</taxon>
        <taxon>Pseudomonadati</taxon>
        <taxon>Bacteroidota</taxon>
        <taxon>Cytophagia</taxon>
        <taxon>Cytophagales</taxon>
        <taxon>Hymenobacteraceae</taxon>
        <taxon>Adhaeribacter</taxon>
    </lineage>
</organism>
<keyword evidence="1" id="KW-0472">Membrane</keyword>
<dbReference type="EMBL" id="PYFT01000001">
    <property type="protein sequence ID" value="PSR52512.1"/>
    <property type="molecule type" value="Genomic_DNA"/>
</dbReference>
<reference evidence="2 3" key="1">
    <citation type="submission" date="2018-03" db="EMBL/GenBank/DDBJ databases">
        <title>Adhaeribacter sp. HMF7605 Genome sequencing and assembly.</title>
        <authorList>
            <person name="Kang H."/>
            <person name="Kang J."/>
            <person name="Cha I."/>
            <person name="Kim H."/>
            <person name="Joh K."/>
        </authorList>
    </citation>
    <scope>NUCLEOTIDE SEQUENCE [LARGE SCALE GENOMIC DNA]</scope>
    <source>
        <strain evidence="2 3">HMF7605</strain>
    </source>
</reference>
<feature type="transmembrane region" description="Helical" evidence="1">
    <location>
        <begin position="151"/>
        <end position="170"/>
    </location>
</feature>
<keyword evidence="1" id="KW-0812">Transmembrane</keyword>
<gene>
    <name evidence="2" type="ORF">AHMF7605_02720</name>
</gene>
<accession>A0A2T2YAH6</accession>